<organism evidence="1 2">
    <name type="scientific">Mucuna pruriens</name>
    <name type="common">Velvet bean</name>
    <name type="synonym">Dolichos pruriens</name>
    <dbReference type="NCBI Taxonomy" id="157652"/>
    <lineage>
        <taxon>Eukaryota</taxon>
        <taxon>Viridiplantae</taxon>
        <taxon>Streptophyta</taxon>
        <taxon>Embryophyta</taxon>
        <taxon>Tracheophyta</taxon>
        <taxon>Spermatophyta</taxon>
        <taxon>Magnoliopsida</taxon>
        <taxon>eudicotyledons</taxon>
        <taxon>Gunneridae</taxon>
        <taxon>Pentapetalae</taxon>
        <taxon>rosids</taxon>
        <taxon>fabids</taxon>
        <taxon>Fabales</taxon>
        <taxon>Fabaceae</taxon>
        <taxon>Papilionoideae</taxon>
        <taxon>50 kb inversion clade</taxon>
        <taxon>NPAAA clade</taxon>
        <taxon>indigoferoid/millettioid clade</taxon>
        <taxon>Phaseoleae</taxon>
        <taxon>Mucuna</taxon>
    </lineage>
</organism>
<feature type="non-terminal residue" evidence="1">
    <location>
        <position position="1"/>
    </location>
</feature>
<evidence type="ECO:0000313" key="1">
    <source>
        <dbReference type="EMBL" id="RDY07525.1"/>
    </source>
</evidence>
<dbReference type="EMBL" id="QJKJ01001448">
    <property type="protein sequence ID" value="RDY07525.1"/>
    <property type="molecule type" value="Genomic_DNA"/>
</dbReference>
<sequence>MSLTIQKTYTTSKDMLGVHRITCSKDILNVHRSIKELDILRRGDRPKRDLPSKECIHCLEEAHRSKDIIRFVITGKITRVVIFGKLLNTIFNIKDLGELKYFIGFKIRKYAFELLQDMRLLVKPCSTPIDCKTKFSSAFGELLFGPNTSCLLIRQLLYLKHT</sequence>
<protein>
    <submittedName>
        <fullName evidence="1">Uncharacterized protein</fullName>
    </submittedName>
</protein>
<proteinExistence type="predicted"/>
<dbReference type="Proteomes" id="UP000257109">
    <property type="component" value="Unassembled WGS sequence"/>
</dbReference>
<name>A0A371HXK8_MUCPR</name>
<comment type="caution">
    <text evidence="1">The sequence shown here is derived from an EMBL/GenBank/DDBJ whole genome shotgun (WGS) entry which is preliminary data.</text>
</comment>
<accession>A0A371HXK8</accession>
<reference evidence="1" key="1">
    <citation type="submission" date="2018-05" db="EMBL/GenBank/DDBJ databases">
        <title>Draft genome of Mucuna pruriens seed.</title>
        <authorList>
            <person name="Nnadi N.E."/>
            <person name="Vos R."/>
            <person name="Hasami M.H."/>
            <person name="Devisetty U.K."/>
            <person name="Aguiy J.C."/>
        </authorList>
    </citation>
    <scope>NUCLEOTIDE SEQUENCE [LARGE SCALE GENOMIC DNA]</scope>
    <source>
        <strain evidence="1">JCA_2017</strain>
    </source>
</reference>
<keyword evidence="2" id="KW-1185">Reference proteome</keyword>
<gene>
    <name evidence="1" type="ORF">CR513_08355</name>
</gene>
<dbReference type="AlphaFoldDB" id="A0A371HXK8"/>
<evidence type="ECO:0000313" key="2">
    <source>
        <dbReference type="Proteomes" id="UP000257109"/>
    </source>
</evidence>